<dbReference type="Pfam" id="PF02836">
    <property type="entry name" value="Glyco_hydro_2_C"/>
    <property type="match status" value="1"/>
</dbReference>
<dbReference type="GO" id="GO:0016787">
    <property type="term" value="F:hydrolase activity"/>
    <property type="evidence" value="ECO:0007669"/>
    <property type="project" value="UniProtKB-KW"/>
</dbReference>
<dbReference type="EMBL" id="BAABHC010000029">
    <property type="protein sequence ID" value="GAA4441065.1"/>
    <property type="molecule type" value="Genomic_DNA"/>
</dbReference>
<evidence type="ECO:0000259" key="5">
    <source>
        <dbReference type="Pfam" id="PF00703"/>
    </source>
</evidence>
<dbReference type="Gene3D" id="2.60.120.260">
    <property type="entry name" value="Galactose-binding domain-like"/>
    <property type="match status" value="1"/>
</dbReference>
<evidence type="ECO:0000313" key="8">
    <source>
        <dbReference type="EMBL" id="GAA4441065.1"/>
    </source>
</evidence>
<feature type="domain" description="Glycoside hydrolase family 2 catalytic" evidence="6">
    <location>
        <begin position="355"/>
        <end position="491"/>
    </location>
</feature>
<keyword evidence="4" id="KW-0732">Signal</keyword>
<name>A0ABP8M1A5_9BACT</name>
<dbReference type="Gene3D" id="2.60.40.10">
    <property type="entry name" value="Immunoglobulins"/>
    <property type="match status" value="1"/>
</dbReference>
<sequence length="621" mass="70905">MRRPYIHFLIFLLLQTGITQAQGTSGWSMVKGKITTPWAEKVDPANPLPEYPRPHLVRENWQNLNGLWDYAIVPKAQQEAIPDEFQGNILVPYAIESALSGVGKRVGKDSLLWYRKSISVPSRMRRQNVLLHFGAVDWQCDVYINGKKAGSHEGGYDPFSFDITPHLKNGNKQEVAIRVWDPTDDGPQPRGKQVKKPESIWYTPVTGIWQTVWLEPVPQTYIISTRQTPDIDKGTLTVAAEAQYLQTNDRLRVSAWDGKKMVAEQEVAALEPAVLSIKDAKLWSPENPFLYDLRVAVVRNGKVVDEAKSYFAMRKISMAPDVDGVQRMLLNDKFLFQYGPLDQGWWPDGLYTAPTEEALVFDIDKTREMGFNMIRKHVKVEPARWYFHCDKTGMLVWQDMPSGDLGARWGNHPGIEGQGHDMDRSAESEKIYRTEWAEIMQDFHNFPSIVVWVPFNEAWGQFKTAEITNWTLEKDPSRLVNSASGGNFHPVGQIIDLHNYPDPVMPRADLFGAEQVIVLGEFGGLGLPVDGHTWQQKDNWGYQSFKNADELFERYKAFTEKLEDLIKRGLSAAVYTQTTDVEIETNGLMTYDRKVIKIPAEKLRQVHSKLYNPELVKLKQQ</sequence>
<dbReference type="Pfam" id="PF00703">
    <property type="entry name" value="Glyco_hydro_2"/>
    <property type="match status" value="1"/>
</dbReference>
<dbReference type="PANTHER" id="PTHR42732:SF2">
    <property type="entry name" value="BETA-MANNOSIDASE"/>
    <property type="match status" value="1"/>
</dbReference>
<comment type="similarity">
    <text evidence="1">Belongs to the glycosyl hydrolase 2 family.</text>
</comment>
<dbReference type="InterPro" id="IPR013783">
    <property type="entry name" value="Ig-like_fold"/>
</dbReference>
<dbReference type="SUPFAM" id="SSF49303">
    <property type="entry name" value="beta-Galactosidase/glucuronidase domain"/>
    <property type="match status" value="1"/>
</dbReference>
<dbReference type="PANTHER" id="PTHR42732">
    <property type="entry name" value="BETA-GALACTOSIDASE"/>
    <property type="match status" value="1"/>
</dbReference>
<evidence type="ECO:0000256" key="3">
    <source>
        <dbReference type="ARBA" id="ARBA00023295"/>
    </source>
</evidence>
<reference evidence="9" key="1">
    <citation type="journal article" date="2019" name="Int. J. Syst. Evol. Microbiol.">
        <title>The Global Catalogue of Microorganisms (GCM) 10K type strain sequencing project: providing services to taxonomists for standard genome sequencing and annotation.</title>
        <authorList>
            <consortium name="The Broad Institute Genomics Platform"/>
            <consortium name="The Broad Institute Genome Sequencing Center for Infectious Disease"/>
            <person name="Wu L."/>
            <person name="Ma J."/>
        </authorList>
    </citation>
    <scope>NUCLEOTIDE SEQUENCE [LARGE SCALE GENOMIC DNA]</scope>
    <source>
        <strain evidence="9">JCM 17926</strain>
    </source>
</reference>
<keyword evidence="3" id="KW-0326">Glycosidase</keyword>
<evidence type="ECO:0000256" key="1">
    <source>
        <dbReference type="ARBA" id="ARBA00007401"/>
    </source>
</evidence>
<evidence type="ECO:0000313" key="9">
    <source>
        <dbReference type="Proteomes" id="UP001500552"/>
    </source>
</evidence>
<evidence type="ECO:0000259" key="6">
    <source>
        <dbReference type="Pfam" id="PF02836"/>
    </source>
</evidence>
<organism evidence="8 9">
    <name type="scientific">Pontibacter saemangeumensis</name>
    <dbReference type="NCBI Taxonomy" id="1084525"/>
    <lineage>
        <taxon>Bacteria</taxon>
        <taxon>Pseudomonadati</taxon>
        <taxon>Bacteroidota</taxon>
        <taxon>Cytophagia</taxon>
        <taxon>Cytophagales</taxon>
        <taxon>Hymenobacteraceae</taxon>
        <taxon>Pontibacter</taxon>
    </lineage>
</organism>
<dbReference type="Proteomes" id="UP001500552">
    <property type="component" value="Unassembled WGS sequence"/>
</dbReference>
<dbReference type="InterPro" id="IPR006102">
    <property type="entry name" value="Ig-like_GH2"/>
</dbReference>
<proteinExistence type="inferred from homology"/>
<dbReference type="RefSeq" id="WP_425568653.1">
    <property type="nucleotide sequence ID" value="NZ_BAABHC010000029.1"/>
</dbReference>
<dbReference type="SUPFAM" id="SSF49785">
    <property type="entry name" value="Galactose-binding domain-like"/>
    <property type="match status" value="1"/>
</dbReference>
<evidence type="ECO:0000256" key="2">
    <source>
        <dbReference type="ARBA" id="ARBA00022801"/>
    </source>
</evidence>
<dbReference type="InterPro" id="IPR051913">
    <property type="entry name" value="GH2_Domain-Containing"/>
</dbReference>
<feature type="domain" description="Glycoside hydrolase family 2 immunoglobulin-like beta-sandwich" evidence="5">
    <location>
        <begin position="220"/>
        <end position="314"/>
    </location>
</feature>
<dbReference type="InterPro" id="IPR017853">
    <property type="entry name" value="GH"/>
</dbReference>
<keyword evidence="9" id="KW-1185">Reference proteome</keyword>
<feature type="domain" description="Glycosyl hydrolases family 2 sugar binding" evidence="7">
    <location>
        <begin position="112"/>
        <end position="181"/>
    </location>
</feature>
<evidence type="ECO:0000259" key="7">
    <source>
        <dbReference type="Pfam" id="PF02837"/>
    </source>
</evidence>
<dbReference type="Pfam" id="PF02837">
    <property type="entry name" value="Glyco_hydro_2_N"/>
    <property type="match status" value="1"/>
</dbReference>
<dbReference type="Gene3D" id="3.20.20.80">
    <property type="entry name" value="Glycosidases"/>
    <property type="match status" value="1"/>
</dbReference>
<dbReference type="InterPro" id="IPR006104">
    <property type="entry name" value="Glyco_hydro_2_N"/>
</dbReference>
<comment type="caution">
    <text evidence="8">The sequence shown here is derived from an EMBL/GenBank/DDBJ whole genome shotgun (WGS) entry which is preliminary data.</text>
</comment>
<gene>
    <name evidence="8" type="ORF">GCM10023188_39100</name>
</gene>
<dbReference type="InterPro" id="IPR006103">
    <property type="entry name" value="Glyco_hydro_2_cat"/>
</dbReference>
<feature type="chain" id="PRO_5046060997" evidence="4">
    <location>
        <begin position="22"/>
        <end position="621"/>
    </location>
</feature>
<dbReference type="InterPro" id="IPR008979">
    <property type="entry name" value="Galactose-bd-like_sf"/>
</dbReference>
<accession>A0ABP8M1A5</accession>
<keyword evidence="2 8" id="KW-0378">Hydrolase</keyword>
<dbReference type="InterPro" id="IPR036156">
    <property type="entry name" value="Beta-gal/glucu_dom_sf"/>
</dbReference>
<feature type="signal peptide" evidence="4">
    <location>
        <begin position="1"/>
        <end position="21"/>
    </location>
</feature>
<protein>
    <submittedName>
        <fullName evidence="8">Glycoside hydrolase family 2 TIM barrel-domain containing protein</fullName>
    </submittedName>
</protein>
<evidence type="ECO:0000256" key="4">
    <source>
        <dbReference type="SAM" id="SignalP"/>
    </source>
</evidence>
<dbReference type="SUPFAM" id="SSF51445">
    <property type="entry name" value="(Trans)glycosidases"/>
    <property type="match status" value="1"/>
</dbReference>